<dbReference type="InParanoid" id="B7QMT1"/>
<dbReference type="VEuPathDB" id="VectorBase:ISCP_036883"/>
<dbReference type="OrthoDB" id="5801062at2759"/>
<dbReference type="EMBL" id="DS972972">
    <property type="protein sequence ID" value="EEC20153.1"/>
    <property type="molecule type" value="Genomic_DNA"/>
</dbReference>
<feature type="compositionally biased region" description="Low complexity" evidence="1">
    <location>
        <begin position="158"/>
        <end position="169"/>
    </location>
</feature>
<accession>B7QMT1</accession>
<dbReference type="AlphaFoldDB" id="B7QMT1"/>
<feature type="region of interest" description="Disordered" evidence="1">
    <location>
        <begin position="99"/>
        <end position="212"/>
    </location>
</feature>
<evidence type="ECO:0000256" key="1">
    <source>
        <dbReference type="SAM" id="MobiDB-lite"/>
    </source>
</evidence>
<feature type="region of interest" description="Disordered" evidence="1">
    <location>
        <begin position="1"/>
        <end position="59"/>
    </location>
</feature>
<dbReference type="EMBL" id="ABJB011032805">
    <property type="status" value="NOT_ANNOTATED_CDS"/>
    <property type="molecule type" value="Genomic_DNA"/>
</dbReference>
<feature type="compositionally biased region" description="Basic residues" evidence="1">
    <location>
        <begin position="304"/>
        <end position="317"/>
    </location>
</feature>
<evidence type="ECO:0000313" key="3">
    <source>
        <dbReference type="EnsemblMetazoa" id="ISCW015390-PA"/>
    </source>
</evidence>
<dbReference type="VEuPathDB" id="VectorBase:ISCW015390"/>
<feature type="compositionally biased region" description="Low complexity" evidence="1">
    <location>
        <begin position="188"/>
        <end position="200"/>
    </location>
</feature>
<gene>
    <name evidence="3" type="primary">8043601</name>
    <name evidence="2" type="ORF">IscW_ISCW015390</name>
</gene>
<keyword evidence="4" id="KW-1185">Reference proteome</keyword>
<dbReference type="VEuPathDB" id="VectorBase:ISCI015390"/>
<feature type="compositionally biased region" description="Basic and acidic residues" evidence="1">
    <location>
        <begin position="140"/>
        <end position="153"/>
    </location>
</feature>
<evidence type="ECO:0000313" key="2">
    <source>
        <dbReference type="EMBL" id="EEC20153.1"/>
    </source>
</evidence>
<evidence type="ECO:0000313" key="4">
    <source>
        <dbReference type="Proteomes" id="UP000001555"/>
    </source>
</evidence>
<sequence>MDGSSILVWESEDESPVSASRNFVPPSPPCFRERSGPLVPPSTRARSSPNPSRAKVKAELQESPSLLAKVNSLLPVNAEAVKAEVGGSTDTDAVAKTTKTEHLANDASTRTVNAGVQDHSPDLELPTVDPGRSSCTPPRVPEHSVTKPAEENSRTAASPSLLQILLQSPVRSEQPSTPRPPGKERQSAAVGERVVAAGAVPKPTVDRDYDPSQSLLRPLASVCTPKIEKSPVGVGGDEVPTGCVSVDLTFSTQESDKSSPRPAAAPSAGESDPDKLSLAGKRLFPGAECRRGPGQVAGSCKPSPPRKRKKQTKLSDR</sequence>
<dbReference type="PaxDb" id="6945-B7QMT1"/>
<dbReference type="EnsemblMetazoa" id="ISCW015390-RA">
    <property type="protein sequence ID" value="ISCW015390-PA"/>
    <property type="gene ID" value="ISCW015390"/>
</dbReference>
<dbReference type="HOGENOM" id="CLU_877952_0_0_1"/>
<reference evidence="3" key="2">
    <citation type="submission" date="2020-05" db="UniProtKB">
        <authorList>
            <consortium name="EnsemblMetazoa"/>
        </authorList>
    </citation>
    <scope>IDENTIFICATION</scope>
    <source>
        <strain evidence="3">wikel</strain>
    </source>
</reference>
<organism>
    <name type="scientific">Ixodes scapularis</name>
    <name type="common">Black-legged tick</name>
    <name type="synonym">Deer tick</name>
    <dbReference type="NCBI Taxonomy" id="6945"/>
    <lineage>
        <taxon>Eukaryota</taxon>
        <taxon>Metazoa</taxon>
        <taxon>Ecdysozoa</taxon>
        <taxon>Arthropoda</taxon>
        <taxon>Chelicerata</taxon>
        <taxon>Arachnida</taxon>
        <taxon>Acari</taxon>
        <taxon>Parasitiformes</taxon>
        <taxon>Ixodida</taxon>
        <taxon>Ixodoidea</taxon>
        <taxon>Ixodidae</taxon>
        <taxon>Ixodinae</taxon>
        <taxon>Ixodes</taxon>
    </lineage>
</organism>
<dbReference type="Proteomes" id="UP000001555">
    <property type="component" value="Unassembled WGS sequence"/>
</dbReference>
<protein>
    <submittedName>
        <fullName evidence="2 3">Uncharacterized protein</fullName>
    </submittedName>
</protein>
<name>B7QMT1_IXOSC</name>
<feature type="region of interest" description="Disordered" evidence="1">
    <location>
        <begin position="228"/>
        <end position="317"/>
    </location>
</feature>
<proteinExistence type="predicted"/>
<reference evidence="2 4" key="1">
    <citation type="submission" date="2008-03" db="EMBL/GenBank/DDBJ databases">
        <title>Annotation of Ixodes scapularis.</title>
        <authorList>
            <consortium name="Ixodes scapularis Genome Project Consortium"/>
            <person name="Caler E."/>
            <person name="Hannick L.I."/>
            <person name="Bidwell S."/>
            <person name="Joardar V."/>
            <person name="Thiagarajan M."/>
            <person name="Amedeo P."/>
            <person name="Galinsky K.J."/>
            <person name="Schobel S."/>
            <person name="Inman J."/>
            <person name="Hostetler J."/>
            <person name="Miller J."/>
            <person name="Hammond M."/>
            <person name="Megy K."/>
            <person name="Lawson D."/>
            <person name="Kodira C."/>
            <person name="Sutton G."/>
            <person name="Meyer J."/>
            <person name="Hill C.A."/>
            <person name="Birren B."/>
            <person name="Nene V."/>
            <person name="Collins F."/>
            <person name="Alarcon-Chaidez F."/>
            <person name="Wikel S."/>
            <person name="Strausberg R."/>
        </authorList>
    </citation>
    <scope>NUCLEOTIDE SEQUENCE [LARGE SCALE GENOMIC DNA]</scope>
    <source>
        <strain evidence="4">Wikel</strain>
        <strain evidence="2">Wikel colony</strain>
    </source>
</reference>